<keyword evidence="5" id="KW-0256">Endoplasmic reticulum</keyword>
<evidence type="ECO:0000256" key="10">
    <source>
        <dbReference type="ARBA" id="ARBA00023170"/>
    </source>
</evidence>
<evidence type="ECO:0000256" key="5">
    <source>
        <dbReference type="ARBA" id="ARBA00022824"/>
    </source>
</evidence>
<dbReference type="Proteomes" id="UP000267096">
    <property type="component" value="Unassembled WGS sequence"/>
</dbReference>
<dbReference type="EMBL" id="UYRR01002565">
    <property type="protein sequence ID" value="VDK19597.1"/>
    <property type="molecule type" value="Genomic_DNA"/>
</dbReference>
<keyword evidence="10" id="KW-0675">Receptor</keyword>
<keyword evidence="3" id="KW-0813">Transport</keyword>
<comment type="subcellular location">
    <subcellularLocation>
        <location evidence="1">Endoplasmic reticulum membrane</location>
        <topology evidence="1">Multi-pass membrane protein</topology>
    </subcellularLocation>
</comment>
<proteinExistence type="inferred from homology"/>
<evidence type="ECO:0000256" key="8">
    <source>
        <dbReference type="ARBA" id="ARBA00022989"/>
    </source>
</evidence>
<reference evidence="12 13" key="2">
    <citation type="submission" date="2018-11" db="EMBL/GenBank/DDBJ databases">
        <authorList>
            <consortium name="Pathogen Informatics"/>
        </authorList>
    </citation>
    <scope>NUCLEOTIDE SEQUENCE [LARGE SCALE GENOMIC DNA]</scope>
</reference>
<keyword evidence="13" id="KW-1185">Reference proteome</keyword>
<keyword evidence="9 11" id="KW-0472">Membrane</keyword>
<dbReference type="GO" id="GO:0005789">
    <property type="term" value="C:endoplasmic reticulum membrane"/>
    <property type="evidence" value="ECO:0007669"/>
    <property type="project" value="UniProtKB-SubCell"/>
</dbReference>
<evidence type="ECO:0000313" key="14">
    <source>
        <dbReference type="WBParaSite" id="ASIM_0000219701-mRNA-1"/>
    </source>
</evidence>
<dbReference type="WBParaSite" id="ASIM_0000219701-mRNA-1">
    <property type="protein sequence ID" value="ASIM_0000219701-mRNA-1"/>
    <property type="gene ID" value="ASIM_0000219701"/>
</dbReference>
<evidence type="ECO:0000256" key="2">
    <source>
        <dbReference type="ARBA" id="ARBA00010120"/>
    </source>
</evidence>
<dbReference type="GO" id="GO:0006621">
    <property type="term" value="P:protein retention in ER lumen"/>
    <property type="evidence" value="ECO:0007669"/>
    <property type="project" value="InterPro"/>
</dbReference>
<comment type="similarity">
    <text evidence="2">Belongs to the ERD2 family.</text>
</comment>
<dbReference type="AlphaFoldDB" id="A0A0M3J3T4"/>
<evidence type="ECO:0000256" key="11">
    <source>
        <dbReference type="SAM" id="Phobius"/>
    </source>
</evidence>
<dbReference type="PANTHER" id="PTHR10585">
    <property type="entry name" value="ER LUMEN PROTEIN RETAINING RECEPTOR"/>
    <property type="match status" value="1"/>
</dbReference>
<name>A0A0M3J3T4_ANISI</name>
<sequence>MSVLLPLYVQSVPNSDNAGLFGSMNIFRLTADLAHLIAIFILAIKMWKTRSVAGISGRSQVMFAAVFTSRYLDLFTNFISFYNSAMKVSAFLTYQAKFN</sequence>
<organism evidence="14">
    <name type="scientific">Anisakis simplex</name>
    <name type="common">Herring worm</name>
    <dbReference type="NCBI Taxonomy" id="6269"/>
    <lineage>
        <taxon>Eukaryota</taxon>
        <taxon>Metazoa</taxon>
        <taxon>Ecdysozoa</taxon>
        <taxon>Nematoda</taxon>
        <taxon>Chromadorea</taxon>
        <taxon>Rhabditida</taxon>
        <taxon>Spirurina</taxon>
        <taxon>Ascaridomorpha</taxon>
        <taxon>Ascaridoidea</taxon>
        <taxon>Anisakidae</taxon>
        <taxon>Anisakis</taxon>
        <taxon>Anisakis simplex complex</taxon>
    </lineage>
</organism>
<reference evidence="14" key="1">
    <citation type="submission" date="2017-02" db="UniProtKB">
        <authorList>
            <consortium name="WormBaseParasite"/>
        </authorList>
    </citation>
    <scope>IDENTIFICATION</scope>
</reference>
<evidence type="ECO:0000313" key="12">
    <source>
        <dbReference type="EMBL" id="VDK19597.1"/>
    </source>
</evidence>
<evidence type="ECO:0000256" key="6">
    <source>
        <dbReference type="ARBA" id="ARBA00022892"/>
    </source>
</evidence>
<dbReference type="OrthoDB" id="5872362at2759"/>
<evidence type="ECO:0000256" key="3">
    <source>
        <dbReference type="ARBA" id="ARBA00022448"/>
    </source>
</evidence>
<dbReference type="Pfam" id="PF00810">
    <property type="entry name" value="ER_lumen_recept"/>
    <property type="match status" value="1"/>
</dbReference>
<keyword evidence="4 11" id="KW-0812">Transmembrane</keyword>
<keyword evidence="8 11" id="KW-1133">Transmembrane helix</keyword>
<keyword evidence="6" id="KW-0931">ER-Golgi transport</keyword>
<dbReference type="GO" id="GO:0016192">
    <property type="term" value="P:vesicle-mediated transport"/>
    <property type="evidence" value="ECO:0007669"/>
    <property type="project" value="UniProtKB-KW"/>
</dbReference>
<protein>
    <submittedName>
        <fullName evidence="14">Transmembrane protein 107</fullName>
    </submittedName>
</protein>
<evidence type="ECO:0000256" key="4">
    <source>
        <dbReference type="ARBA" id="ARBA00022692"/>
    </source>
</evidence>
<dbReference type="PRINTS" id="PR00660">
    <property type="entry name" value="ERLUMENR"/>
</dbReference>
<dbReference type="InterPro" id="IPR000133">
    <property type="entry name" value="ER_ret_rcpt"/>
</dbReference>
<evidence type="ECO:0000256" key="9">
    <source>
        <dbReference type="ARBA" id="ARBA00023136"/>
    </source>
</evidence>
<dbReference type="GO" id="GO:0015031">
    <property type="term" value="P:protein transport"/>
    <property type="evidence" value="ECO:0007669"/>
    <property type="project" value="UniProtKB-KW"/>
</dbReference>
<keyword evidence="7" id="KW-0653">Protein transport</keyword>
<accession>A0A0M3J3T4</accession>
<feature type="transmembrane region" description="Helical" evidence="11">
    <location>
        <begin position="20"/>
        <end position="44"/>
    </location>
</feature>
<gene>
    <name evidence="12" type="ORF">ASIM_LOCUS2068</name>
</gene>
<evidence type="ECO:0000256" key="1">
    <source>
        <dbReference type="ARBA" id="ARBA00004477"/>
    </source>
</evidence>
<evidence type="ECO:0000256" key="7">
    <source>
        <dbReference type="ARBA" id="ARBA00022927"/>
    </source>
</evidence>
<evidence type="ECO:0000313" key="13">
    <source>
        <dbReference type="Proteomes" id="UP000267096"/>
    </source>
</evidence>
<dbReference type="GO" id="GO:0046923">
    <property type="term" value="F:ER retention sequence binding"/>
    <property type="evidence" value="ECO:0007669"/>
    <property type="project" value="InterPro"/>
</dbReference>